<feature type="transmembrane region" description="Helical" evidence="1">
    <location>
        <begin position="540"/>
        <end position="562"/>
    </location>
</feature>
<dbReference type="OMA" id="TICVWTA"/>
<dbReference type="OrthoDB" id="5092703at2759"/>
<keyword evidence="1" id="KW-0472">Membrane</keyword>
<dbReference type="RefSeq" id="XP_003047272.1">
    <property type="nucleotide sequence ID" value="XM_003047226.1"/>
</dbReference>
<keyword evidence="3" id="KW-1185">Reference proteome</keyword>
<sequence length="645" mass="72308">MWNPLGQAALNNTPAWRPEPYERGTFNILSTCLLTLSFCAWSTLHLNIPDERDSEMQKFRRKIKWQLAASLEDSSPSPGVERSLWRRVLEFLRVRKGSQIAQDDTELGSLPQTSGSASAQRRHQWTIKHTHYALMGGFVFDLSQRSSCSTTIRLPDGRQHLTLTPSAVIFLAENHHKLLPDVSEAFILDKGKTTCLTKSIILGQALWFCCQCISRLVQGLPVTLLELNTIAHVLYAFFTYFIWWDKPLDISEPTEIRVSDLEVKQLCAAMCVRSSLFSRKRCDGHRRSGFLKPYTDQTLNDTIIMASDAEMPVASLPNDGEMQDLRVPVNRGTSMATTLNNESSPQSTGQDCRLDIDAPPRDAQCRPQDSTGPFQIALGETKKGISFDRTLGMMAPEHIPQGYFTLTVRQRLSRRAIDLSPPVITVDEGTQALFSLASGYQNPSAIERQQKTAQSQGFVNLRSKDLDWSDFWGSEKGKNTFMTFLYAGCIYGGLHLIAWNGPFRTHTEVLLWRIAAVTITGPLALLGIGVGLFLVLFPFMLAYILTCLITFLCFRGAAGILAQWRIESFLELGDITKTAAWSKLQTDSWLKKVIVAVTVLVYLAALLLYGLSRLFIVVECFISLAFAPTDTFRLPNWSVYFPHVG</sequence>
<keyword evidence="1" id="KW-0812">Transmembrane</keyword>
<feature type="transmembrane region" description="Helical" evidence="1">
    <location>
        <begin position="510"/>
        <end position="534"/>
    </location>
</feature>
<dbReference type="KEGG" id="nhe:NECHADRAFT_87751"/>
<dbReference type="VEuPathDB" id="FungiDB:NECHADRAFT_87751"/>
<gene>
    <name evidence="2" type="ORF">NECHADRAFT_87751</name>
</gene>
<dbReference type="PANTHER" id="PTHR35043">
    <property type="entry name" value="TRANSCRIPTION FACTOR DOMAIN-CONTAINING PROTEIN"/>
    <property type="match status" value="1"/>
</dbReference>
<reference evidence="2 3" key="1">
    <citation type="journal article" date="2009" name="PLoS Genet.">
        <title>The genome of Nectria haematococca: contribution of supernumerary chromosomes to gene expansion.</title>
        <authorList>
            <person name="Coleman J.J."/>
            <person name="Rounsley S.D."/>
            <person name="Rodriguez-Carres M."/>
            <person name="Kuo A."/>
            <person name="Wasmann C.C."/>
            <person name="Grimwood J."/>
            <person name="Schmutz J."/>
            <person name="Taga M."/>
            <person name="White G.J."/>
            <person name="Zhou S."/>
            <person name="Schwartz D.C."/>
            <person name="Freitag M."/>
            <person name="Ma L.J."/>
            <person name="Danchin E.G."/>
            <person name="Henrissat B."/>
            <person name="Coutinho P.M."/>
            <person name="Nelson D.R."/>
            <person name="Straney D."/>
            <person name="Napoli C.A."/>
            <person name="Barker B.M."/>
            <person name="Gribskov M."/>
            <person name="Rep M."/>
            <person name="Kroken S."/>
            <person name="Molnar I."/>
            <person name="Rensing C."/>
            <person name="Kennell J.C."/>
            <person name="Zamora J."/>
            <person name="Farman M.L."/>
            <person name="Selker E.U."/>
            <person name="Salamov A."/>
            <person name="Shapiro H."/>
            <person name="Pangilinan J."/>
            <person name="Lindquist E."/>
            <person name="Lamers C."/>
            <person name="Grigoriev I.V."/>
            <person name="Geiser D.M."/>
            <person name="Covert S.F."/>
            <person name="Temporini E."/>
            <person name="Vanetten H.D."/>
        </authorList>
    </citation>
    <scope>NUCLEOTIDE SEQUENCE [LARGE SCALE GENOMIC DNA]</scope>
    <source>
        <strain evidence="3">ATCC MYA-4622 / CBS 123669 / FGSC 9596 / NRRL 45880 / 77-13-4</strain>
    </source>
</reference>
<dbReference type="GeneID" id="9676189"/>
<dbReference type="HOGENOM" id="CLU_022883_5_1_1"/>
<feature type="transmembrane region" description="Helical" evidence="1">
    <location>
        <begin position="481"/>
        <end position="498"/>
    </location>
</feature>
<accession>C7Z2X6</accession>
<evidence type="ECO:0000256" key="1">
    <source>
        <dbReference type="SAM" id="Phobius"/>
    </source>
</evidence>
<dbReference type="PANTHER" id="PTHR35043:SF9">
    <property type="match status" value="1"/>
</dbReference>
<evidence type="ECO:0000313" key="3">
    <source>
        <dbReference type="Proteomes" id="UP000005206"/>
    </source>
</evidence>
<proteinExistence type="predicted"/>
<feature type="transmembrane region" description="Helical" evidence="1">
    <location>
        <begin position="593"/>
        <end position="626"/>
    </location>
</feature>
<keyword evidence="1" id="KW-1133">Transmembrane helix</keyword>
<organism evidence="2 3">
    <name type="scientific">Fusarium vanettenii (strain ATCC MYA-4622 / CBS 123669 / FGSC 9596 / NRRL 45880 / 77-13-4)</name>
    <name type="common">Fusarium solani subsp. pisi</name>
    <dbReference type="NCBI Taxonomy" id="660122"/>
    <lineage>
        <taxon>Eukaryota</taxon>
        <taxon>Fungi</taxon>
        <taxon>Dikarya</taxon>
        <taxon>Ascomycota</taxon>
        <taxon>Pezizomycotina</taxon>
        <taxon>Sordariomycetes</taxon>
        <taxon>Hypocreomycetidae</taxon>
        <taxon>Hypocreales</taxon>
        <taxon>Nectriaceae</taxon>
        <taxon>Fusarium</taxon>
        <taxon>Fusarium solani species complex</taxon>
        <taxon>Fusarium vanettenii</taxon>
    </lineage>
</organism>
<protein>
    <submittedName>
        <fullName evidence="2">Uncharacterized protein</fullName>
    </submittedName>
</protein>
<dbReference type="InParanoid" id="C7Z2X6"/>
<dbReference type="eggNOG" id="ENOG502S6E5">
    <property type="taxonomic scope" value="Eukaryota"/>
</dbReference>
<dbReference type="AlphaFoldDB" id="C7Z2X6"/>
<evidence type="ECO:0000313" key="2">
    <source>
        <dbReference type="EMBL" id="EEU41559.1"/>
    </source>
</evidence>
<dbReference type="Proteomes" id="UP000005206">
    <property type="component" value="Chromosome 12"/>
</dbReference>
<dbReference type="EMBL" id="GG698907">
    <property type="protein sequence ID" value="EEU41559.1"/>
    <property type="molecule type" value="Genomic_DNA"/>
</dbReference>
<name>C7Z2X6_FUSV7</name>